<evidence type="ECO:0000313" key="7">
    <source>
        <dbReference type="EMBL" id="RIX77232.1"/>
    </source>
</evidence>
<evidence type="ECO:0000256" key="4">
    <source>
        <dbReference type="ARBA" id="ARBA00023163"/>
    </source>
</evidence>
<evidence type="ECO:0000256" key="3">
    <source>
        <dbReference type="ARBA" id="ARBA00023125"/>
    </source>
</evidence>
<dbReference type="InterPro" id="IPR050109">
    <property type="entry name" value="HTH-type_TetR-like_transc_reg"/>
</dbReference>
<keyword evidence="2" id="KW-0805">Transcription regulation</keyword>
<dbReference type="InterPro" id="IPR023772">
    <property type="entry name" value="DNA-bd_HTH_TetR-type_CS"/>
</dbReference>
<proteinExistence type="predicted"/>
<evidence type="ECO:0000313" key="8">
    <source>
        <dbReference type="Proteomes" id="UP000265619"/>
    </source>
</evidence>
<dbReference type="AlphaFoldDB" id="A0A9X8GU25"/>
<evidence type="ECO:0000256" key="5">
    <source>
        <dbReference type="PROSITE-ProRule" id="PRU00335"/>
    </source>
</evidence>
<sequence length="202" mass="21885">MPKRDEAHMAAVRQQILAAARVVFERKGVAEASMSDVSTQAGLSVGSIYVHFRSKEDVLLQLIEAAEVNAAPFEACSSAGELLGLVESSLKLQERPDATNQVARTALEIAAITRRNPDVQAVVSKNFKNLRRALLETVVRIGKEANHLEESDMLAVGESILSLLVSAQAQMLIGVPTNTEAKMKAARLLIRLLHGAPVRVKR</sequence>
<evidence type="ECO:0000256" key="2">
    <source>
        <dbReference type="ARBA" id="ARBA00023015"/>
    </source>
</evidence>
<dbReference type="Gene3D" id="1.10.357.10">
    <property type="entry name" value="Tetracycline Repressor, domain 2"/>
    <property type="match status" value="1"/>
</dbReference>
<feature type="domain" description="HTH tetR-type" evidence="6">
    <location>
        <begin position="10"/>
        <end position="70"/>
    </location>
</feature>
<dbReference type="Proteomes" id="UP000265619">
    <property type="component" value="Unassembled WGS sequence"/>
</dbReference>
<comment type="caution">
    <text evidence="7">The sequence shown here is derived from an EMBL/GenBank/DDBJ whole genome shotgun (WGS) entry which is preliminary data.</text>
</comment>
<protein>
    <submittedName>
        <fullName evidence="7">TetR/AcrR family transcriptional regulator</fullName>
    </submittedName>
</protein>
<dbReference type="Pfam" id="PF00440">
    <property type="entry name" value="TetR_N"/>
    <property type="match status" value="1"/>
</dbReference>
<accession>A0A9X8GU25</accession>
<organism evidence="7 8">
    <name type="scientific">Acidovorax cavernicola</name>
    <dbReference type="NCBI Taxonomy" id="1675792"/>
    <lineage>
        <taxon>Bacteria</taxon>
        <taxon>Pseudomonadati</taxon>
        <taxon>Pseudomonadota</taxon>
        <taxon>Betaproteobacteria</taxon>
        <taxon>Burkholderiales</taxon>
        <taxon>Comamonadaceae</taxon>
        <taxon>Acidovorax</taxon>
    </lineage>
</organism>
<dbReference type="EMBL" id="QXMN01000026">
    <property type="protein sequence ID" value="RIX77232.1"/>
    <property type="molecule type" value="Genomic_DNA"/>
</dbReference>
<dbReference type="PRINTS" id="PR00455">
    <property type="entry name" value="HTHTETR"/>
</dbReference>
<evidence type="ECO:0000256" key="1">
    <source>
        <dbReference type="ARBA" id="ARBA00022491"/>
    </source>
</evidence>
<gene>
    <name evidence="7" type="ORF">D3H34_19945</name>
</gene>
<dbReference type="PROSITE" id="PS01081">
    <property type="entry name" value="HTH_TETR_1"/>
    <property type="match status" value="1"/>
</dbReference>
<dbReference type="GO" id="GO:0003700">
    <property type="term" value="F:DNA-binding transcription factor activity"/>
    <property type="evidence" value="ECO:0007669"/>
    <property type="project" value="TreeGrafter"/>
</dbReference>
<evidence type="ECO:0000259" key="6">
    <source>
        <dbReference type="PROSITE" id="PS50977"/>
    </source>
</evidence>
<dbReference type="InterPro" id="IPR009057">
    <property type="entry name" value="Homeodomain-like_sf"/>
</dbReference>
<feature type="DNA-binding region" description="H-T-H motif" evidence="5">
    <location>
        <begin position="33"/>
        <end position="52"/>
    </location>
</feature>
<dbReference type="InterPro" id="IPR001647">
    <property type="entry name" value="HTH_TetR"/>
</dbReference>
<name>A0A9X8GU25_9BURK</name>
<reference evidence="7 8" key="1">
    <citation type="submission" date="2018-09" db="EMBL/GenBank/DDBJ databases">
        <title>Acidovorax cavernicola nov. sp. isolated from Gruta de las Maravillas (Aracena, Spain).</title>
        <authorList>
            <person name="Jurado V."/>
            <person name="Gutierrez-Patricio S."/>
            <person name="Gonzalez-Pimentel J.L."/>
            <person name="Miller A.Z."/>
            <person name="Laiz L."/>
            <person name="Saiz-Jimenez C."/>
        </authorList>
    </citation>
    <scope>NUCLEOTIDE SEQUENCE [LARGE SCALE GENOMIC DNA]</scope>
    <source>
        <strain evidence="7 8">1011MAR4D40.2</strain>
    </source>
</reference>
<dbReference type="PANTHER" id="PTHR30055">
    <property type="entry name" value="HTH-TYPE TRANSCRIPTIONAL REGULATOR RUTR"/>
    <property type="match status" value="1"/>
</dbReference>
<keyword evidence="8" id="KW-1185">Reference proteome</keyword>
<keyword evidence="4" id="KW-0804">Transcription</keyword>
<dbReference type="SUPFAM" id="SSF46689">
    <property type="entry name" value="Homeodomain-like"/>
    <property type="match status" value="1"/>
</dbReference>
<dbReference type="PROSITE" id="PS50977">
    <property type="entry name" value="HTH_TETR_2"/>
    <property type="match status" value="1"/>
</dbReference>
<dbReference type="OrthoDB" id="9809772at2"/>
<dbReference type="GO" id="GO:0000976">
    <property type="term" value="F:transcription cis-regulatory region binding"/>
    <property type="evidence" value="ECO:0007669"/>
    <property type="project" value="TreeGrafter"/>
</dbReference>
<keyword evidence="3 5" id="KW-0238">DNA-binding</keyword>
<keyword evidence="1" id="KW-0678">Repressor</keyword>
<dbReference type="PANTHER" id="PTHR30055:SF234">
    <property type="entry name" value="HTH-TYPE TRANSCRIPTIONAL REGULATOR BETI"/>
    <property type="match status" value="1"/>
</dbReference>